<protein>
    <recommendedName>
        <fullName evidence="8">Tetratricopeptide repeat protein</fullName>
    </recommendedName>
</protein>
<evidence type="ECO:0000256" key="2">
    <source>
        <dbReference type="ARBA" id="ARBA00022803"/>
    </source>
</evidence>
<dbReference type="PANTHER" id="PTHR45586:SF1">
    <property type="entry name" value="LIPOPOLYSACCHARIDE ASSEMBLY PROTEIN B"/>
    <property type="match status" value="1"/>
</dbReference>
<dbReference type="InterPro" id="IPR019734">
    <property type="entry name" value="TPR_rpt"/>
</dbReference>
<evidence type="ECO:0000313" key="6">
    <source>
        <dbReference type="EMBL" id="QDU83833.1"/>
    </source>
</evidence>
<feature type="compositionally biased region" description="Acidic residues" evidence="4">
    <location>
        <begin position="1824"/>
        <end position="1847"/>
    </location>
</feature>
<reference evidence="6 7" key="1">
    <citation type="submission" date="2019-02" db="EMBL/GenBank/DDBJ databases">
        <title>Deep-cultivation of Planctomycetes and their phenomic and genomic characterization uncovers novel biology.</title>
        <authorList>
            <person name="Wiegand S."/>
            <person name="Jogler M."/>
            <person name="Boedeker C."/>
            <person name="Pinto D."/>
            <person name="Vollmers J."/>
            <person name="Rivas-Marin E."/>
            <person name="Kohn T."/>
            <person name="Peeters S.H."/>
            <person name="Heuer A."/>
            <person name="Rast P."/>
            <person name="Oberbeckmann S."/>
            <person name="Bunk B."/>
            <person name="Jeske O."/>
            <person name="Meyerdierks A."/>
            <person name="Storesund J.E."/>
            <person name="Kallscheuer N."/>
            <person name="Luecker S."/>
            <person name="Lage O.M."/>
            <person name="Pohl T."/>
            <person name="Merkel B.J."/>
            <person name="Hornburger P."/>
            <person name="Mueller R.-W."/>
            <person name="Bruemmer F."/>
            <person name="Labrenz M."/>
            <person name="Spormann A.M."/>
            <person name="Op den Camp H."/>
            <person name="Overmann J."/>
            <person name="Amann R."/>
            <person name="Jetten M.S.M."/>
            <person name="Mascher T."/>
            <person name="Medema M.H."/>
            <person name="Devos D.P."/>
            <person name="Kaster A.-K."/>
            <person name="Ovreas L."/>
            <person name="Rohde M."/>
            <person name="Galperin M.Y."/>
            <person name="Jogler C."/>
        </authorList>
    </citation>
    <scope>NUCLEOTIDE SEQUENCE [LARGE SCALE GENOMIC DNA]</scope>
    <source>
        <strain evidence="6 7">Pla163</strain>
    </source>
</reference>
<feature type="compositionally biased region" description="Basic and acidic residues" evidence="4">
    <location>
        <begin position="1593"/>
        <end position="1609"/>
    </location>
</feature>
<feature type="chain" id="PRO_5021767549" description="Tetratricopeptide repeat protein" evidence="5">
    <location>
        <begin position="25"/>
        <end position="2399"/>
    </location>
</feature>
<dbReference type="InterPro" id="IPR011990">
    <property type="entry name" value="TPR-like_helical_dom_sf"/>
</dbReference>
<dbReference type="SMART" id="SM00028">
    <property type="entry name" value="TPR"/>
    <property type="match status" value="3"/>
</dbReference>
<keyword evidence="7" id="KW-1185">Reference proteome</keyword>
<dbReference type="SUPFAM" id="SSF48452">
    <property type="entry name" value="TPR-like"/>
    <property type="match status" value="3"/>
</dbReference>
<dbReference type="OrthoDB" id="9781333at2"/>
<dbReference type="InterPro" id="IPR051012">
    <property type="entry name" value="CellSynth/LPSAsmb/PSIAsmb"/>
</dbReference>
<feature type="region of interest" description="Disordered" evidence="4">
    <location>
        <begin position="1593"/>
        <end position="1628"/>
    </location>
</feature>
<dbReference type="RefSeq" id="WP_145184250.1">
    <property type="nucleotide sequence ID" value="NZ_CP036290.1"/>
</dbReference>
<feature type="region of interest" description="Disordered" evidence="4">
    <location>
        <begin position="1822"/>
        <end position="1847"/>
    </location>
</feature>
<proteinExistence type="predicted"/>
<evidence type="ECO:0000256" key="5">
    <source>
        <dbReference type="SAM" id="SignalP"/>
    </source>
</evidence>
<feature type="compositionally biased region" description="Acidic residues" evidence="4">
    <location>
        <begin position="1862"/>
        <end position="1876"/>
    </location>
</feature>
<keyword evidence="5" id="KW-0732">Signal</keyword>
<name>A0A518CX80_9BACT</name>
<evidence type="ECO:0000256" key="1">
    <source>
        <dbReference type="ARBA" id="ARBA00022737"/>
    </source>
</evidence>
<feature type="region of interest" description="Disordered" evidence="4">
    <location>
        <begin position="1862"/>
        <end position="1903"/>
    </location>
</feature>
<dbReference type="Gene3D" id="1.25.40.10">
    <property type="entry name" value="Tetratricopeptide repeat domain"/>
    <property type="match status" value="4"/>
</dbReference>
<feature type="signal peptide" evidence="5">
    <location>
        <begin position="1"/>
        <end position="24"/>
    </location>
</feature>
<feature type="repeat" description="TPR" evidence="3">
    <location>
        <begin position="146"/>
        <end position="179"/>
    </location>
</feature>
<dbReference type="Proteomes" id="UP000319342">
    <property type="component" value="Chromosome"/>
</dbReference>
<keyword evidence="1" id="KW-0677">Repeat</keyword>
<dbReference type="EMBL" id="CP036290">
    <property type="protein sequence ID" value="QDU83833.1"/>
    <property type="molecule type" value="Genomic_DNA"/>
</dbReference>
<sequence precursor="true">MKFAVPTAVRLLLPIVALSTPLVATGLAASAVTAPAPALCSSAPVAAAYRATRDDLPPAFASALEVALERGFDADAHVELYRLAMLEWSDIGPLMAALDDLALDGTSDAALRARCGWLQAHLSWNDGELDDARRRLRDLAETVDDAAVWWSLGCVHDALDDRESAKDSYQRALDADPSAALEGQLRLRLAMLPIGLSDESDDAAAEALVEFGSRAARDEDERNRAAIVLSLDGRFAEALELFQVGDVAQQKSAETFRRQLRLTEWALAAEEPERAQQLAWDAVHSAGPRRDRRYALGLLVEAHRLDESLEALIERIQSDPERSDESTQVWIELLRETGRFEEAMDWFRASEEASAGADEDLVDEVRRQLLDLCREWGREDLLEQEYARLIAANPASIIWREGLSRFLLEKGRADEARAVWADYLTDPKLRRYLLTAAGSMAGLGLDDLALEACEVCIAAGREPLGAMLFASDMHRQRGRLDESLAQLERMHATAPADAPERLALAEAFERIGALERSVEVLEGVREALGVEGRAEDLDMRLAWLLSEVDREDDALALWTELWRRVDSPGRRRYVEERLMSVASRLGVLADIAIDLETKLAAGEADDRDAGLLVQLYSRVKDAVSATEVLEMFLASSGGSKRTELEEKSRIFLQCNDYYRYERTLRELIEVDPEGAPDYLRQLAMSALERGQAREAREILEELVRTERGTDSAEFEAGVLALAGLREEAASAYRRGIAANPDRIENFLLLANVMRDLGDRNRAVGMFQYLAERADQDDLFTIAIDGLLNMEAGERALRWARRCALERIASRDDKTYLYQLVADLSEQLDDEEFMVRALEGALPIAAERRVSLLRELLDLSTRRDRVLRFGRRLVGSGQLVPPDVYLQLGETFLKADDVVSAARTFAVADSLQEASTFQLDVARIFEQQLYLERAKDAYSRALIGRDADVGLLAKLGEIHEQVGDDASAWTYYSRAIDLLMSRQPLVATKSVAVGGSDNSFNFFSARNVDDYDQYLTRCRTGLLTAGRDREALRGLVRDQIALLHAELAATLEQADSADRDLAQFPRVARRADFARSLALSTGLAFEVEAFDLDLIRSFPGDEGLLARLVSARTNWGFQGAARRLWEQADVPAERREALAYQFAGGASGATLDTSEGFDARVAVRRIPRLVADGASEDLRALLLAILSDPNASEALDPGALFSAACEIDDTEVRFRVLRLWIDRSLARTDSYEVRRALALAAKALPEDYRALLEDHVTRSVLGDDARAAGMLDLVLELEDSSGRDLVTDEQLVDLVDRAFESRGYWAVYPFFRVLPDEAFAGVLRRTLVKVPESSRADFLLDLVGGMDRPLAAGAAELVRGAFRDAVAKVDNPQWLTYTLQQLGQSKHDPALALDLIDEFCARWGDGPQYLGTRIGALCTLGRRDDALALMFSLYEDGVQVDDDDWELRQAIQTAEAALLPDSLDALVERQIEIGESTGDLADARSRCLVLYRRAFQQDGTLRFHRWAAERWPDDVDVLGELAAALRRDEPARWERLAVLERIAELAEPGSEAAEDALKGVARFWKDLENPVEEERWDELAKAARKERRAREKAERAARKAAEEAAEKEAEQEADDVDPEEGSAVATIGTPVGGSVSAAASLTTVPPVSSGSPSSGSPSSGSTATGSSAPSSTSSSSVPAVAMTPAAPLGGSSTATIAVSSGGGSFVVMDDGTFFELEEEADDERGEKAPRANLATMAGELAADAPDLELARAVFRRMWRSFPADDDMFFFFGGNAGFGGWNGVPERWSGEVPLDVLDVIDPEAATERRAALEAEAAALAAAEAEAALEAEAEGDDGAADDGAAEDTADADSVDVLDAAAEELASEDDEGIEADETPSDADAAPAATAERKKRGGLDDLRDPPAQTVAKTYGTYEVLVEIAEGRAEMERQLRTRTPEQLDFCGPIFEAIAARDRRILSADGALDALIERFDAERAGRIELELLLQHLLAGHGTEREDVRAVLDQLLANTGPTDSARLVELARLLASGGRTEWAERLLPWCASLASLSGGSDPFGGAFVVFDANGQSSVTPAGLQSLIKAVRESLEGEARVAAIDSVLERMRPIDLKSAYDPYAYYDPWSSSDAGYVNVVLRTWLEELPPTEAVERCRETIDSLLAWDGKEQPNRSAALVACEMCAKAGDVERAARLLEIALVEHEFDPTVDAMFGVVYFDESGSVRTTGSLSLQDQHRLFPEPGSDAASAFADPSAWYAAASNALRDLLLRGEMEIDLGLRTLGLALWRLTGSAHVDAVDGAVAGLERFASTHPESLLWVLDGAVRSGRERAVLPLEAAYAEARLLRSDRVSDAVWRAWDLEGEAAGLALAEDFGTWTLPKSLLDQLVTLCVATGDEARAAYWRGVRDEAY</sequence>
<organism evidence="6 7">
    <name type="scientific">Rohdeia mirabilis</name>
    <dbReference type="NCBI Taxonomy" id="2528008"/>
    <lineage>
        <taxon>Bacteria</taxon>
        <taxon>Pseudomonadati</taxon>
        <taxon>Planctomycetota</taxon>
        <taxon>Planctomycetia</taxon>
        <taxon>Planctomycetia incertae sedis</taxon>
        <taxon>Rohdeia</taxon>
    </lineage>
</organism>
<evidence type="ECO:0008006" key="8">
    <source>
        <dbReference type="Google" id="ProtNLM"/>
    </source>
</evidence>
<evidence type="ECO:0000256" key="3">
    <source>
        <dbReference type="PROSITE-ProRule" id="PRU00339"/>
    </source>
</evidence>
<evidence type="ECO:0000313" key="7">
    <source>
        <dbReference type="Proteomes" id="UP000319342"/>
    </source>
</evidence>
<gene>
    <name evidence="6" type="ORF">Pla163_09340</name>
</gene>
<feature type="compositionally biased region" description="Acidic residues" evidence="4">
    <location>
        <begin position="1610"/>
        <end position="1619"/>
    </location>
</feature>
<dbReference type="Pfam" id="PF13181">
    <property type="entry name" value="TPR_8"/>
    <property type="match status" value="1"/>
</dbReference>
<accession>A0A518CX80</accession>
<dbReference type="PROSITE" id="PS50005">
    <property type="entry name" value="TPR"/>
    <property type="match status" value="1"/>
</dbReference>
<feature type="region of interest" description="Disordered" evidence="4">
    <location>
        <begin position="1641"/>
        <end position="1677"/>
    </location>
</feature>
<dbReference type="PANTHER" id="PTHR45586">
    <property type="entry name" value="TPR REPEAT-CONTAINING PROTEIN PA4667"/>
    <property type="match status" value="1"/>
</dbReference>
<evidence type="ECO:0000256" key="4">
    <source>
        <dbReference type="SAM" id="MobiDB-lite"/>
    </source>
</evidence>
<keyword evidence="2 3" id="KW-0802">TPR repeat</keyword>